<dbReference type="Pfam" id="PF00425">
    <property type="entry name" value="Chorismate_bind"/>
    <property type="match status" value="1"/>
</dbReference>
<evidence type="ECO:0000313" key="3">
    <source>
        <dbReference type="Proteomes" id="UP001160499"/>
    </source>
</evidence>
<protein>
    <submittedName>
        <fullName evidence="2">Para-aminobenzoate synthetase component 1</fullName>
        <ecNumber evidence="2">2.6.1.85</ecNumber>
    </submittedName>
</protein>
<name>A0ABT6LM84_9ACTN</name>
<dbReference type="GO" id="GO:0046820">
    <property type="term" value="F:4-amino-4-deoxychorismate synthase activity"/>
    <property type="evidence" value="ECO:0007669"/>
    <property type="project" value="UniProtKB-EC"/>
</dbReference>
<reference evidence="2 3" key="1">
    <citation type="submission" date="2023-04" db="EMBL/GenBank/DDBJ databases">
        <title>Forest soil microbial communities from Buena Vista Peninsula, Colon Province, Panama.</title>
        <authorList>
            <person name="Bouskill N."/>
        </authorList>
    </citation>
    <scope>NUCLEOTIDE SEQUENCE [LARGE SCALE GENOMIC DNA]</scope>
    <source>
        <strain evidence="2 3">GGS1</strain>
    </source>
</reference>
<dbReference type="InterPro" id="IPR015890">
    <property type="entry name" value="Chorismate_C"/>
</dbReference>
<accession>A0ABT6LM84</accession>
<dbReference type="Gene3D" id="3.60.120.10">
    <property type="entry name" value="Anthranilate synthase"/>
    <property type="match status" value="1"/>
</dbReference>
<feature type="domain" description="Chorismate-utilising enzyme C-terminal" evidence="1">
    <location>
        <begin position="127"/>
        <end position="375"/>
    </location>
</feature>
<dbReference type="InterPro" id="IPR019999">
    <property type="entry name" value="Anth_synth_I-like"/>
</dbReference>
<dbReference type="EC" id="2.6.1.85" evidence="2"/>
<keyword evidence="2" id="KW-0808">Transferase</keyword>
<dbReference type="SUPFAM" id="SSF56322">
    <property type="entry name" value="ADC synthase"/>
    <property type="match status" value="1"/>
</dbReference>
<keyword evidence="3" id="KW-1185">Reference proteome</keyword>
<evidence type="ECO:0000313" key="2">
    <source>
        <dbReference type="EMBL" id="MDH6217060.1"/>
    </source>
</evidence>
<evidence type="ECO:0000259" key="1">
    <source>
        <dbReference type="Pfam" id="PF00425"/>
    </source>
</evidence>
<dbReference type="Proteomes" id="UP001160499">
    <property type="component" value="Unassembled WGS sequence"/>
</dbReference>
<dbReference type="PANTHER" id="PTHR11236:SF50">
    <property type="entry name" value="AMINODEOXYCHORISMATE SYNTHASE COMPONENT 1"/>
    <property type="match status" value="1"/>
</dbReference>
<keyword evidence="2" id="KW-0032">Aminotransferase</keyword>
<organism evidence="2 3">
    <name type="scientific">Streptomyces pseudovenezuelae</name>
    <dbReference type="NCBI Taxonomy" id="67350"/>
    <lineage>
        <taxon>Bacteria</taxon>
        <taxon>Bacillati</taxon>
        <taxon>Actinomycetota</taxon>
        <taxon>Actinomycetes</taxon>
        <taxon>Kitasatosporales</taxon>
        <taxon>Streptomycetaceae</taxon>
        <taxon>Streptomyces</taxon>
        <taxon>Streptomyces aurantiacus group</taxon>
    </lineage>
</organism>
<proteinExistence type="predicted"/>
<dbReference type="PRINTS" id="PR00095">
    <property type="entry name" value="ANTSNTHASEI"/>
</dbReference>
<dbReference type="InterPro" id="IPR005801">
    <property type="entry name" value="ADC_synthase"/>
</dbReference>
<dbReference type="EMBL" id="JARXVH010000006">
    <property type="protein sequence ID" value="MDH6217060.1"/>
    <property type="molecule type" value="Genomic_DNA"/>
</dbReference>
<comment type="caution">
    <text evidence="2">The sequence shown here is derived from an EMBL/GenBank/DDBJ whole genome shotgun (WGS) entry which is preliminary data.</text>
</comment>
<sequence length="395" mass="41863">MLNSSGFRGQHKNAFVQRAALRLLTRVAWASSGTRPGHLQDTRHRLDRVLDLPPLARFGDRVATGLLDVTDDPAALDSNGFWAVAADFEGRLTCARFGDVREEPVPAPVPGRWRGPAAGDWTSSLDRAAYTAGVRRIREHIAAGEVYQANLCRVLAAPVAPDADVDALTALLARGNPAPYAGTIRLPGHGVEIATASPELFLRRAGRVVESGPIKGTGRTEADLLDKDYAENVMIVDLVRNDLGRVCATGSVTVPDLCAVEKHPGLVHLVSTVHGELRDGAGWPELLAAAFPPGSVTGAPKSSALRIIDALETAPRGPYCGGIGWVDADRGTGELAVGIRTFWIDRAPGELRFGTGAGITWGSDPEGEWRETELKAARLLAIASGAYEVSGEGLT</sequence>
<gene>
    <name evidence="2" type="ORF">M2283_004378</name>
</gene>
<dbReference type="PANTHER" id="PTHR11236">
    <property type="entry name" value="AMINOBENZOATE/ANTHRANILATE SYNTHASE"/>
    <property type="match status" value="1"/>
</dbReference>